<reference evidence="1" key="1">
    <citation type="journal article" date="2020" name="Stud. Mycol.">
        <title>101 Dothideomycetes genomes: a test case for predicting lifestyles and emergence of pathogens.</title>
        <authorList>
            <person name="Haridas S."/>
            <person name="Albert R."/>
            <person name="Binder M."/>
            <person name="Bloem J."/>
            <person name="Labutti K."/>
            <person name="Salamov A."/>
            <person name="Andreopoulos B."/>
            <person name="Baker S."/>
            <person name="Barry K."/>
            <person name="Bills G."/>
            <person name="Bluhm B."/>
            <person name="Cannon C."/>
            <person name="Castanera R."/>
            <person name="Culley D."/>
            <person name="Daum C."/>
            <person name="Ezra D."/>
            <person name="Gonzalez J."/>
            <person name="Henrissat B."/>
            <person name="Kuo A."/>
            <person name="Liang C."/>
            <person name="Lipzen A."/>
            <person name="Lutzoni F."/>
            <person name="Magnuson J."/>
            <person name="Mondo S."/>
            <person name="Nolan M."/>
            <person name="Ohm R."/>
            <person name="Pangilinan J."/>
            <person name="Park H.-J."/>
            <person name="Ramirez L."/>
            <person name="Alfaro M."/>
            <person name="Sun H."/>
            <person name="Tritt A."/>
            <person name="Yoshinaga Y."/>
            <person name="Zwiers L.-H."/>
            <person name="Turgeon B."/>
            <person name="Goodwin S."/>
            <person name="Spatafora J."/>
            <person name="Crous P."/>
            <person name="Grigoriev I."/>
        </authorList>
    </citation>
    <scope>NUCLEOTIDE SEQUENCE</scope>
    <source>
        <strain evidence="1">ATCC 200398</strain>
    </source>
</reference>
<name>A0ACB6QDM2_9PLEO</name>
<proteinExistence type="predicted"/>
<dbReference type="EMBL" id="MU003538">
    <property type="protein sequence ID" value="KAF2464241.1"/>
    <property type="molecule type" value="Genomic_DNA"/>
</dbReference>
<sequence>MQKNASRWKEYVILHPYQPTSILPSIFNGTLAVCFLDSAMSRDYDDRKQGVGLGQKWRIKTSRCEEFFDKREGGGDDTLDSIDVKALRRVETPGDVGSVVWPKNRLSETLRKIGNIGRERKESPQVSLVWHWSQGILPFQDLTPTHIYHGSSKVGHMGTFMNKNLDLDRWKLRWNPEARDISASYDWKQDNLHRLTSKPDIQAKERGRDLIQTSAVPYETGSFATGLSNPRSENTCISAVFSTPGILGNSASP</sequence>
<evidence type="ECO:0000313" key="2">
    <source>
        <dbReference type="Proteomes" id="UP000799755"/>
    </source>
</evidence>
<comment type="caution">
    <text evidence="1">The sequence shown here is derived from an EMBL/GenBank/DDBJ whole genome shotgun (WGS) entry which is preliminary data.</text>
</comment>
<organism evidence="1 2">
    <name type="scientific">Lindgomyces ingoldianus</name>
    <dbReference type="NCBI Taxonomy" id="673940"/>
    <lineage>
        <taxon>Eukaryota</taxon>
        <taxon>Fungi</taxon>
        <taxon>Dikarya</taxon>
        <taxon>Ascomycota</taxon>
        <taxon>Pezizomycotina</taxon>
        <taxon>Dothideomycetes</taxon>
        <taxon>Pleosporomycetidae</taxon>
        <taxon>Pleosporales</taxon>
        <taxon>Lindgomycetaceae</taxon>
        <taxon>Lindgomyces</taxon>
    </lineage>
</organism>
<evidence type="ECO:0000313" key="1">
    <source>
        <dbReference type="EMBL" id="KAF2464241.1"/>
    </source>
</evidence>
<dbReference type="Proteomes" id="UP000799755">
    <property type="component" value="Unassembled WGS sequence"/>
</dbReference>
<accession>A0ACB6QDM2</accession>
<gene>
    <name evidence="1" type="ORF">BDR25DRAFT_361751</name>
</gene>
<protein>
    <submittedName>
        <fullName evidence="1">Uncharacterized protein</fullName>
    </submittedName>
</protein>
<keyword evidence="2" id="KW-1185">Reference proteome</keyword>